<reference evidence="3" key="1">
    <citation type="submission" date="2020-02" db="EMBL/GenBank/DDBJ databases">
        <authorList>
            <person name="Meier V. D."/>
        </authorList>
    </citation>
    <scope>NUCLEOTIDE SEQUENCE</scope>
    <source>
        <strain evidence="3">AVDCRST_MAG24</strain>
    </source>
</reference>
<keyword evidence="2" id="KW-1133">Transmembrane helix</keyword>
<evidence type="ECO:0000256" key="2">
    <source>
        <dbReference type="SAM" id="Phobius"/>
    </source>
</evidence>
<name>A0A6J4LUL0_9ACTN</name>
<keyword evidence="2" id="KW-0472">Membrane</keyword>
<keyword evidence="2" id="KW-0812">Transmembrane</keyword>
<organism evidence="3">
    <name type="scientific">uncultured Nocardioidaceae bacterium</name>
    <dbReference type="NCBI Taxonomy" id="253824"/>
    <lineage>
        <taxon>Bacteria</taxon>
        <taxon>Bacillati</taxon>
        <taxon>Actinomycetota</taxon>
        <taxon>Actinomycetes</taxon>
        <taxon>Propionibacteriales</taxon>
        <taxon>Nocardioidaceae</taxon>
        <taxon>environmental samples</taxon>
    </lineage>
</organism>
<evidence type="ECO:0000313" key="3">
    <source>
        <dbReference type="EMBL" id="CAA9338526.1"/>
    </source>
</evidence>
<protein>
    <submittedName>
        <fullName evidence="3">Uncharacterized protein</fullName>
    </submittedName>
</protein>
<feature type="transmembrane region" description="Helical" evidence="2">
    <location>
        <begin position="92"/>
        <end position="113"/>
    </location>
</feature>
<evidence type="ECO:0000256" key="1">
    <source>
        <dbReference type="SAM" id="MobiDB-lite"/>
    </source>
</evidence>
<sequence>MSKDRARRRAEREREAAIRTAARAAQAERRERRRSRGRTLRAATVGRVRPPSSSGRPVGILARRNRQQTTGLVVVLVLLNLVVWVVRGDWAAVLGALVVSALVYPVLKLLLFARH</sequence>
<accession>A0A6J4LUL0</accession>
<gene>
    <name evidence="3" type="ORF">AVDCRST_MAG24-1170</name>
</gene>
<dbReference type="AlphaFoldDB" id="A0A6J4LUL0"/>
<proteinExistence type="predicted"/>
<feature type="region of interest" description="Disordered" evidence="1">
    <location>
        <begin position="21"/>
        <end position="61"/>
    </location>
</feature>
<feature type="transmembrane region" description="Helical" evidence="2">
    <location>
        <begin position="69"/>
        <end position="86"/>
    </location>
</feature>
<dbReference type="EMBL" id="CADCUF010000176">
    <property type="protein sequence ID" value="CAA9338526.1"/>
    <property type="molecule type" value="Genomic_DNA"/>
</dbReference>